<dbReference type="EMBL" id="AP018227">
    <property type="protein sequence ID" value="BAY81102.1"/>
    <property type="molecule type" value="Genomic_DNA"/>
</dbReference>
<keyword evidence="2" id="KW-1185">Reference proteome</keyword>
<name>A0A1Z4LIP3_9CYAN</name>
<dbReference type="InterPro" id="IPR007497">
    <property type="entry name" value="SIMPL/DUF541"/>
</dbReference>
<sequence>MKPYIEVIGESKYLETVQKYVADINIIVWTNRTKIPLNEVTILRNLCIESLLSNDLQESELTEGGMNVRERSLNRRRIRQEAKQKIIISCSDISRLIKAVSTLEKLFKKPRYSFTLDMHQPVFTTSIEVKEQAKKAAIKNAYSDAKLLLESTNADIGNIIQIEELSPIIGESEVYNDELKNIVVTASSKSDVSYINLENATREITVRYRVVFEIKSLDENTVRLNSADFD</sequence>
<dbReference type="OrthoDB" id="8775296at2"/>
<evidence type="ECO:0000313" key="1">
    <source>
        <dbReference type="EMBL" id="BAY81102.1"/>
    </source>
</evidence>
<proteinExistence type="predicted"/>
<dbReference type="Pfam" id="PF04402">
    <property type="entry name" value="SIMPL"/>
    <property type="match status" value="1"/>
</dbReference>
<dbReference type="Proteomes" id="UP000218418">
    <property type="component" value="Chromosome"/>
</dbReference>
<accession>A0A1Z4LIP3</accession>
<gene>
    <name evidence="1" type="ORF">NIES267_05670</name>
</gene>
<dbReference type="Gene3D" id="3.30.110.170">
    <property type="entry name" value="Protein of unknown function (DUF541), domain 1"/>
    <property type="match status" value="1"/>
</dbReference>
<protein>
    <submittedName>
        <fullName evidence="1">Uncharacterized protein</fullName>
    </submittedName>
</protein>
<evidence type="ECO:0000313" key="2">
    <source>
        <dbReference type="Proteomes" id="UP000218418"/>
    </source>
</evidence>
<dbReference type="AlphaFoldDB" id="A0A1Z4LIP3"/>
<organism evidence="1 2">
    <name type="scientific">Calothrix parasitica NIES-267</name>
    <dbReference type="NCBI Taxonomy" id="1973488"/>
    <lineage>
        <taxon>Bacteria</taxon>
        <taxon>Bacillati</taxon>
        <taxon>Cyanobacteriota</taxon>
        <taxon>Cyanophyceae</taxon>
        <taxon>Nostocales</taxon>
        <taxon>Calotrichaceae</taxon>
        <taxon>Calothrix</taxon>
    </lineage>
</organism>
<reference evidence="1 2" key="1">
    <citation type="submission" date="2017-06" db="EMBL/GenBank/DDBJ databases">
        <title>Genome sequencing of cyanobaciteial culture collection at National Institute for Environmental Studies (NIES).</title>
        <authorList>
            <person name="Hirose Y."/>
            <person name="Shimura Y."/>
            <person name="Fujisawa T."/>
            <person name="Nakamura Y."/>
            <person name="Kawachi M."/>
        </authorList>
    </citation>
    <scope>NUCLEOTIDE SEQUENCE [LARGE SCALE GENOMIC DNA]</scope>
    <source>
        <strain evidence="1 2">NIES-267</strain>
    </source>
</reference>